<dbReference type="GO" id="GO:0016747">
    <property type="term" value="F:acyltransferase activity, transferring groups other than amino-acyl groups"/>
    <property type="evidence" value="ECO:0007669"/>
    <property type="project" value="UniProtKB-ARBA"/>
</dbReference>
<keyword evidence="5" id="KW-1185">Reference proteome</keyword>
<evidence type="ECO:0000313" key="5">
    <source>
        <dbReference type="Proteomes" id="UP000275267"/>
    </source>
</evidence>
<name>A0A3L6PKQ1_PANMI</name>
<dbReference type="Proteomes" id="UP000275267">
    <property type="component" value="Unassembled WGS sequence"/>
</dbReference>
<protein>
    <submittedName>
        <fullName evidence="4">Shikimate O-hydroxycinnamoyltransferase-like</fullName>
    </submittedName>
</protein>
<keyword evidence="3" id="KW-0012">Acyltransferase</keyword>
<evidence type="ECO:0000256" key="3">
    <source>
        <dbReference type="ARBA" id="ARBA00023315"/>
    </source>
</evidence>
<organism evidence="4 5">
    <name type="scientific">Panicum miliaceum</name>
    <name type="common">Proso millet</name>
    <name type="synonym">Broomcorn millet</name>
    <dbReference type="NCBI Taxonomy" id="4540"/>
    <lineage>
        <taxon>Eukaryota</taxon>
        <taxon>Viridiplantae</taxon>
        <taxon>Streptophyta</taxon>
        <taxon>Embryophyta</taxon>
        <taxon>Tracheophyta</taxon>
        <taxon>Spermatophyta</taxon>
        <taxon>Magnoliopsida</taxon>
        <taxon>Liliopsida</taxon>
        <taxon>Poales</taxon>
        <taxon>Poaceae</taxon>
        <taxon>PACMAD clade</taxon>
        <taxon>Panicoideae</taxon>
        <taxon>Panicodae</taxon>
        <taxon>Paniceae</taxon>
        <taxon>Panicinae</taxon>
        <taxon>Panicum</taxon>
        <taxon>Panicum sect. Panicum</taxon>
    </lineage>
</organism>
<dbReference type="STRING" id="4540.A0A3L6PKQ1"/>
<accession>A0A3L6PKQ1</accession>
<dbReference type="AlphaFoldDB" id="A0A3L6PKQ1"/>
<dbReference type="InterPro" id="IPR050317">
    <property type="entry name" value="Plant_Fungal_Acyltransferase"/>
</dbReference>
<reference evidence="5" key="1">
    <citation type="journal article" date="2019" name="Nat. Commun.">
        <title>The genome of broomcorn millet.</title>
        <authorList>
            <person name="Zou C."/>
            <person name="Miki D."/>
            <person name="Li D."/>
            <person name="Tang Q."/>
            <person name="Xiao L."/>
            <person name="Rajput S."/>
            <person name="Deng P."/>
            <person name="Jia W."/>
            <person name="Huang R."/>
            <person name="Zhang M."/>
            <person name="Sun Y."/>
            <person name="Hu J."/>
            <person name="Fu X."/>
            <person name="Schnable P.S."/>
            <person name="Li F."/>
            <person name="Zhang H."/>
            <person name="Feng B."/>
            <person name="Zhu X."/>
            <person name="Liu R."/>
            <person name="Schnable J.C."/>
            <person name="Zhu J.-K."/>
            <person name="Zhang H."/>
        </authorList>
    </citation>
    <scope>NUCLEOTIDE SEQUENCE [LARGE SCALE GENOMIC DNA]</scope>
</reference>
<dbReference type="Gene3D" id="3.30.559.10">
    <property type="entry name" value="Chloramphenicol acetyltransferase-like domain"/>
    <property type="match status" value="1"/>
</dbReference>
<comment type="caution">
    <text evidence="4">The sequence shown here is derived from an EMBL/GenBank/DDBJ whole genome shotgun (WGS) entry which is preliminary data.</text>
</comment>
<dbReference type="EMBL" id="PQIB02000017">
    <property type="protein sequence ID" value="RLM58198.1"/>
    <property type="molecule type" value="Genomic_DNA"/>
</dbReference>
<evidence type="ECO:0000256" key="1">
    <source>
        <dbReference type="ARBA" id="ARBA00009861"/>
    </source>
</evidence>
<comment type="similarity">
    <text evidence="1">Belongs to the plant acyltransferase family.</text>
</comment>
<keyword evidence="2" id="KW-0808">Transferase</keyword>
<dbReference type="Pfam" id="PF02458">
    <property type="entry name" value="Transferase"/>
    <property type="match status" value="1"/>
</dbReference>
<evidence type="ECO:0000256" key="2">
    <source>
        <dbReference type="ARBA" id="ARBA00022679"/>
    </source>
</evidence>
<evidence type="ECO:0000313" key="4">
    <source>
        <dbReference type="EMBL" id="RLM58198.1"/>
    </source>
</evidence>
<proteinExistence type="inferred from homology"/>
<dbReference type="InterPro" id="IPR023213">
    <property type="entry name" value="CAT-like_dom_sf"/>
</dbReference>
<gene>
    <name evidence="4" type="ORF">C2845_PM18G06760</name>
</gene>
<dbReference type="PANTHER" id="PTHR31642:SF138">
    <property type="entry name" value="PUTRESCINE HYDROXYCINNAMOYLTRANSFERASE 1"/>
    <property type="match status" value="1"/>
</dbReference>
<sequence length="128" mass="13877">METTRLHTPADIRSRVRTPLPDGYLGNALVYTTAVAKMEDVISGLIHATAARVAGATARLSDEYIRSRVDYTEECKSYQLGSAMGHHMTNIHLATHILQRSLHPLTGLPISYGIAAHVPVTSCPPSLT</sequence>
<dbReference type="OrthoDB" id="671439at2759"/>
<dbReference type="PANTHER" id="PTHR31642">
    <property type="entry name" value="TRICHOTHECENE 3-O-ACETYLTRANSFERASE"/>
    <property type="match status" value="1"/>
</dbReference>